<keyword evidence="2" id="KW-0677">Repeat</keyword>
<feature type="repeat" description="CHCR" evidence="7">
    <location>
        <begin position="1437"/>
        <end position="1580"/>
    </location>
</feature>
<evidence type="ECO:0000256" key="5">
    <source>
        <dbReference type="ARBA" id="ARBA00023329"/>
    </source>
</evidence>
<dbReference type="InterPro" id="IPR055358">
    <property type="entry name" value="CHCR"/>
</dbReference>
<keyword evidence="4 6" id="KW-0168">Coated pit</keyword>
<dbReference type="GO" id="GO:0006886">
    <property type="term" value="P:intracellular protein transport"/>
    <property type="evidence" value="ECO:0007669"/>
    <property type="project" value="UniProtKB-UniRule"/>
</dbReference>
<feature type="repeat" description="CHCR" evidence="7">
    <location>
        <begin position="694"/>
        <end position="836"/>
    </location>
</feature>
<dbReference type="GO" id="GO:0032051">
    <property type="term" value="F:clathrin light chain binding"/>
    <property type="evidence" value="ECO:0007669"/>
    <property type="project" value="InterPro"/>
</dbReference>
<dbReference type="Pfam" id="PF13838">
    <property type="entry name" value="Clathrin_H_link"/>
    <property type="match status" value="1"/>
</dbReference>
<dbReference type="GO" id="GO:0006898">
    <property type="term" value="P:receptor-mediated endocytosis"/>
    <property type="evidence" value="ECO:0007669"/>
    <property type="project" value="TreeGrafter"/>
</dbReference>
<dbReference type="Gene3D" id="1.25.40.10">
    <property type="entry name" value="Tetratricopeptide repeat domain"/>
    <property type="match status" value="3"/>
</dbReference>
<dbReference type="Pfam" id="PF00637">
    <property type="entry name" value="Clathrin"/>
    <property type="match status" value="7"/>
</dbReference>
<dbReference type="InterPro" id="IPR000547">
    <property type="entry name" value="Clathrin_H-chain/VPS_repeat"/>
</dbReference>
<dbReference type="PANTHER" id="PTHR10292">
    <property type="entry name" value="CLATHRIN HEAVY CHAIN RELATED"/>
    <property type="match status" value="1"/>
</dbReference>
<proteinExistence type="inferred from homology"/>
<dbReference type="FunCoup" id="A0A2R5GWB3">
    <property type="interactions" value="378"/>
</dbReference>
<dbReference type="SUPFAM" id="SSF48371">
    <property type="entry name" value="ARM repeat"/>
    <property type="match status" value="6"/>
</dbReference>
<keyword evidence="3 6" id="KW-0472">Membrane</keyword>
<dbReference type="FunFam" id="1.25.40.10:FF:000082">
    <property type="entry name" value="Clathrin heavy chain"/>
    <property type="match status" value="1"/>
</dbReference>
<dbReference type="InterPro" id="IPR016024">
    <property type="entry name" value="ARM-type_fold"/>
</dbReference>
<dbReference type="SUPFAM" id="SSF50989">
    <property type="entry name" value="Clathrin heavy-chain terminal domain"/>
    <property type="match status" value="1"/>
</dbReference>
<protein>
    <recommendedName>
        <fullName evidence="6">Clathrin heavy chain</fullName>
    </recommendedName>
</protein>
<feature type="repeat" description="CHCR" evidence="7">
    <location>
        <begin position="544"/>
        <end position="691"/>
    </location>
</feature>
<gene>
    <name evidence="8" type="ORF">FCC1311_089262</name>
</gene>
<feature type="repeat" description="CHCR" evidence="7">
    <location>
        <begin position="841"/>
        <end position="982"/>
    </location>
</feature>
<dbReference type="FunFam" id="1.25.40.10:FF:000005">
    <property type="entry name" value="Clathrin heavy chain"/>
    <property type="match status" value="1"/>
</dbReference>
<evidence type="ECO:0000256" key="3">
    <source>
        <dbReference type="ARBA" id="ARBA00023136"/>
    </source>
</evidence>
<evidence type="ECO:0000256" key="4">
    <source>
        <dbReference type="ARBA" id="ARBA00023176"/>
    </source>
</evidence>
<keyword evidence="9" id="KW-1185">Reference proteome</keyword>
<comment type="similarity">
    <text evidence="1 6">Belongs to the clathrin heavy chain family.</text>
</comment>
<dbReference type="SMART" id="SM00299">
    <property type="entry name" value="CLH"/>
    <property type="match status" value="7"/>
</dbReference>
<dbReference type="GO" id="GO:0030132">
    <property type="term" value="C:clathrin coat of coated pit"/>
    <property type="evidence" value="ECO:0007669"/>
    <property type="project" value="InterPro"/>
</dbReference>
<feature type="repeat" description="CHCR" evidence="7">
    <location>
        <begin position="1287"/>
        <end position="1433"/>
    </location>
</feature>
<evidence type="ECO:0000256" key="7">
    <source>
        <dbReference type="PROSITE-ProRule" id="PRU01006"/>
    </source>
</evidence>
<dbReference type="InterPro" id="IPR016341">
    <property type="entry name" value="Clathrin_heavy_chain"/>
</dbReference>
<dbReference type="OrthoDB" id="2113814at2759"/>
<dbReference type="Gene3D" id="1.25.40.730">
    <property type="match status" value="1"/>
</dbReference>
<dbReference type="Gene3D" id="2.130.10.110">
    <property type="entry name" value="Clathrin heavy-chain terminal domain"/>
    <property type="match status" value="1"/>
</dbReference>
<comment type="caution">
    <text evidence="8">The sequence shown here is derived from an EMBL/GenBank/DDBJ whole genome shotgun (WGS) entry which is preliminary data.</text>
</comment>
<dbReference type="Proteomes" id="UP000241890">
    <property type="component" value="Unassembled WGS sequence"/>
</dbReference>
<dbReference type="GO" id="GO:0005198">
    <property type="term" value="F:structural molecule activity"/>
    <property type="evidence" value="ECO:0007669"/>
    <property type="project" value="InterPro"/>
</dbReference>
<reference evidence="8 9" key="1">
    <citation type="submission" date="2017-12" db="EMBL/GenBank/DDBJ databases">
        <title>Sequencing, de novo assembly and annotation of complete genome of a new Thraustochytrid species, strain FCC1311.</title>
        <authorList>
            <person name="Sedici K."/>
            <person name="Godart F."/>
            <person name="Aiese Cigliano R."/>
            <person name="Sanseverino W."/>
            <person name="Barakat M."/>
            <person name="Ortet P."/>
            <person name="Marechal E."/>
            <person name="Cagnac O."/>
            <person name="Amato A."/>
        </authorList>
    </citation>
    <scope>NUCLEOTIDE SEQUENCE [LARGE SCALE GENOMIC DNA]</scope>
</reference>
<name>A0A2R5GWB3_9STRA</name>
<dbReference type="InterPro" id="IPR016025">
    <property type="entry name" value="Clathrin_H-chain_N"/>
</dbReference>
<dbReference type="PIRSF" id="PIRSF002290">
    <property type="entry name" value="Clathrin_H_chain"/>
    <property type="match status" value="1"/>
</dbReference>
<keyword evidence="5 6" id="KW-0968">Cytoplasmic vesicle</keyword>
<dbReference type="GO" id="GO:0030130">
    <property type="term" value="C:clathrin coat of trans-Golgi network vesicle"/>
    <property type="evidence" value="ECO:0007669"/>
    <property type="project" value="InterPro"/>
</dbReference>
<dbReference type="InParanoid" id="A0A2R5GWB3"/>
<feature type="repeat" description="CHCR" evidence="7">
    <location>
        <begin position="989"/>
        <end position="1136"/>
    </location>
</feature>
<dbReference type="FunFam" id="1.25.40.10:FF:000001">
    <property type="entry name" value="Clathrin heavy chain"/>
    <property type="match status" value="1"/>
</dbReference>
<evidence type="ECO:0000256" key="1">
    <source>
        <dbReference type="ARBA" id="ARBA00009535"/>
    </source>
</evidence>
<evidence type="ECO:0000256" key="6">
    <source>
        <dbReference type="PIRNR" id="PIRNR002290"/>
    </source>
</evidence>
<organism evidence="8 9">
    <name type="scientific">Hondaea fermentalgiana</name>
    <dbReference type="NCBI Taxonomy" id="2315210"/>
    <lineage>
        <taxon>Eukaryota</taxon>
        <taxon>Sar</taxon>
        <taxon>Stramenopiles</taxon>
        <taxon>Bigyra</taxon>
        <taxon>Labyrinthulomycetes</taxon>
        <taxon>Thraustochytrida</taxon>
        <taxon>Thraustochytriidae</taxon>
        <taxon>Hondaea</taxon>
    </lineage>
</organism>
<dbReference type="PROSITE" id="PS50236">
    <property type="entry name" value="CHCR"/>
    <property type="match status" value="7"/>
</dbReference>
<dbReference type="EMBL" id="BEYU01000128">
    <property type="protein sequence ID" value="GBG32701.1"/>
    <property type="molecule type" value="Genomic_DNA"/>
</dbReference>
<dbReference type="InterPro" id="IPR011990">
    <property type="entry name" value="TPR-like_helical_dom_sf"/>
</dbReference>
<accession>A0A2R5GWB3</accession>
<dbReference type="PANTHER" id="PTHR10292:SF1">
    <property type="entry name" value="CLATHRIN HEAVY CHAIN"/>
    <property type="match status" value="1"/>
</dbReference>
<comment type="function">
    <text evidence="6">Clathrin is the major protein of the polyhedral coat of coated pits and vesicles.</text>
</comment>
<dbReference type="FunFam" id="1.25.40.10:FF:000002">
    <property type="entry name" value="Clathrin heavy chain"/>
    <property type="match status" value="1"/>
</dbReference>
<evidence type="ECO:0000313" key="9">
    <source>
        <dbReference type="Proteomes" id="UP000241890"/>
    </source>
</evidence>
<dbReference type="GO" id="GO:0071439">
    <property type="term" value="C:clathrin complex"/>
    <property type="evidence" value="ECO:0007669"/>
    <property type="project" value="InterPro"/>
</dbReference>
<comment type="subcellular location">
    <subcellularLocation>
        <location evidence="6">Cytoplasmic vesicle membrane</location>
        <topology evidence="6">Peripheral membrane protein</topology>
        <orientation evidence="6">Cytoplasmic side</orientation>
    </subcellularLocation>
    <subcellularLocation>
        <location evidence="6">Membrane</location>
        <location evidence="6">Coated pit</location>
        <topology evidence="6">Peripheral membrane protein</topology>
        <orientation evidence="6">Cytoplasmic side</orientation>
    </subcellularLocation>
</comment>
<sequence length="1695" mass="191688">MSQQQLPIMFTERLNLSAQGVEASSLRFGELTMESENFILVREKSPDGKQLLTTVDMNAGGQMQRRPIAAEAAIMNPVGREIALRGGQNLQIFNTETRTKMKSFKLPDGTEIKFWRWISRTTVAFVTATSVYHWSMEGSEDPRKVFDRHASFPRNAQVINYKASDDGKWLLIVGISKGEGGQVMGSMQLYSVERKVSQPLQGFAGSFTTIQKDGHSRNMFCFIEKKPNTAFKLYCMEVGKDKDAPGGVFKLPPVDIAFPADAPDDFPVSLLASRKYDILHLITRKGYLYLHDIHTGKLIFCNRITTDTVFVSTPMSDGTGVLGVTSGKGQVLQVAINEQALIPYLLQQGNQSQLAMELAGRLNLPGAGEMYVTEFNRLFQAGDYKGAARIAASSGQSLRTQETINRFLQIPQQQGQPQPVLMYFSTLLEKGKLNVIETLELARRVLQQGRQQMLETWLKEDKLECSEELGDMVIQSDPKMALSIYLRANVPEKVVQCFVLTGDFAKIVPYSVKVGYQPDYILMLQNLVRQNPKAAEDFAKSLVNNEGGRLVDMAMVVDVFMQLNRIQETTAFLLDALKGNRADEGHLQTRLLEINLLGGAPQVADAIFASEMFSYYDRAHIAQLCEKSGLYQRALELYTEIDDIKRVIVNTQSISPGFLVDFFGTLTGEHCIECLNVLMMHNIKANLQLVVQAATKYAEQLGPSELIKLFESYKSYEGLCYFCGSIIHVSQDPDVHFKYIEAAAKMGQIDAVIRQCRESEYYDPEKVKEFLLLENLPDPRPLIHVCDRHGYIGELTSYLYSNKLTKHIEVYVQKVSPQRTPEVIGKLLDLDCDEDFIKGLLDSVRNMCPVAELVSQVEERNRLRMLQPFLEQRVAEGNTEAATHNAIGKIYVTINKDPQEWLKNNQFYDSKEVGKFCEKLDPYLAFLAYKRAWGACDDELIEVTNANELFKDQARYCVERQDMGLWERVLVNDNPYRRRVIDETVQTALPESKNPDEVSLTVKAFMTAELPNELIELLEKIVLQGSEFSNNRNLQNLLILTAIKADSGRVMDYIHRMDNYDAADIAKIACSEQYQLFEEAFEIFKKSKLNVDAVDVLLNHMENLERGVEFAERCDEGEVWSHLAKAQLDANLVPDAIASYIKADDPTDGYKEVVEAAKREDKWQDLVRFLKMARTKLKDRFLDSELVFAYARTNELAELETFVTAPNLADIQACGDRCYDQGLFEAAKILFNAASNNAKLASCNLQLGLYREAVDAARKANSVKTWKEVSAACLAAGETKLAGVAGLNIVTRPDHVEDLISEYERRGLVDELLSLMEQGLGLEAAHAGVFTELAVLYSKYKPESLMDHLKVYSRRCNAPKVLRACNKARLYEEACFLMLETEDYDSALNVMMEHPETAWEDDKFRDTATKVRNRELWYKNGAIPFYLQYAPLKLNKLLLQLKDIDHSRVVQVIRQSDNLPLIMDYLKAVQKENIAAVNEAVNEVLVEDEDYEGLRESVDEHDNFDQIALAKKLEKHELIEMKRIACHLFNKNKRFADSVHLAKQLKLYKDAIKAAAQSRDEAVVEELLQFFVAINDREAFAATLYEAYDLIRPDVVLELAWRNQLTDMAMPFIIQYVSDLTNRVKDLEEKAKPAEPSSGSGQVPETYITGPMMIANSAYNPGAMQQPQQQQQYMMQPGQGMMQQPPNGMGGYPPM</sequence>
<evidence type="ECO:0000256" key="2">
    <source>
        <dbReference type="ARBA" id="ARBA00022737"/>
    </source>
</evidence>
<feature type="repeat" description="CHCR" evidence="7">
    <location>
        <begin position="1141"/>
        <end position="1282"/>
    </location>
</feature>
<evidence type="ECO:0000313" key="8">
    <source>
        <dbReference type="EMBL" id="GBG32701.1"/>
    </source>
</evidence>